<comment type="caution">
    <text evidence="2">The sequence shown here is derived from an EMBL/GenBank/DDBJ whole genome shotgun (WGS) entry which is preliminary data.</text>
</comment>
<evidence type="ECO:0000256" key="1">
    <source>
        <dbReference type="SAM" id="MobiDB-lite"/>
    </source>
</evidence>
<dbReference type="EMBL" id="JBDXMX010000006">
    <property type="protein sequence ID" value="MEO9248784.1"/>
    <property type="molecule type" value="Genomic_DNA"/>
</dbReference>
<sequence length="240" mass="25119">MTLNPESPTPSKGQSDTQDAARHEAEHVKDSAQSAAQDVAGTAKQQAGQVKDEAMAQARSLADSAKDEVASQASTQQQRLAEQSRTIADDLQRLSRGEQPESEMVSRALSGMTNRVQRFTHQLETKEPADLLDDVRRFAARRPGTFLLVAAGIGLVAGRLTRGITDARSDSGSGAQDRSARPASPPPTPRGVIQPPRPDAGPAGGPAPAPPAAPPTIDRVPGSVYYDDGPVPGIDPGGRP</sequence>
<gene>
    <name evidence="2" type="ORF">ABDK96_13945</name>
</gene>
<evidence type="ECO:0000313" key="3">
    <source>
        <dbReference type="Proteomes" id="UP001484097"/>
    </source>
</evidence>
<proteinExistence type="predicted"/>
<protein>
    <recommendedName>
        <fullName evidence="4">DUF3618 domain-containing protein</fullName>
    </recommendedName>
</protein>
<feature type="region of interest" description="Disordered" evidence="1">
    <location>
        <begin position="166"/>
        <end position="240"/>
    </location>
</feature>
<feature type="compositionally biased region" description="Polar residues" evidence="1">
    <location>
        <begin position="1"/>
        <end position="18"/>
    </location>
</feature>
<feature type="compositionally biased region" description="Pro residues" evidence="1">
    <location>
        <begin position="183"/>
        <end position="214"/>
    </location>
</feature>
<feature type="compositionally biased region" description="Polar residues" evidence="1">
    <location>
        <begin position="71"/>
        <end position="84"/>
    </location>
</feature>
<name>A0ABV0IME9_9MICC</name>
<dbReference type="Proteomes" id="UP001484097">
    <property type="component" value="Unassembled WGS sequence"/>
</dbReference>
<evidence type="ECO:0000313" key="2">
    <source>
        <dbReference type="EMBL" id="MEO9248784.1"/>
    </source>
</evidence>
<keyword evidence="3" id="KW-1185">Reference proteome</keyword>
<evidence type="ECO:0008006" key="4">
    <source>
        <dbReference type="Google" id="ProtNLM"/>
    </source>
</evidence>
<feature type="compositionally biased region" description="Basic and acidic residues" evidence="1">
    <location>
        <begin position="19"/>
        <end position="30"/>
    </location>
</feature>
<dbReference type="RefSeq" id="WP_347921505.1">
    <property type="nucleotide sequence ID" value="NZ_JBDXMX010000006.1"/>
</dbReference>
<reference evidence="2 3" key="1">
    <citation type="submission" date="2024-05" db="EMBL/GenBank/DDBJ databases">
        <authorList>
            <person name="Yi C."/>
        </authorList>
    </citation>
    <scope>NUCLEOTIDE SEQUENCE [LARGE SCALE GENOMIC DNA]</scope>
    <source>
        <strain evidence="2 3">XS13</strain>
    </source>
</reference>
<feature type="region of interest" description="Disordered" evidence="1">
    <location>
        <begin position="1"/>
        <end position="84"/>
    </location>
</feature>
<accession>A0ABV0IME9</accession>
<organism evidence="2 3">
    <name type="scientific">Citricoccus nitrophenolicus</name>
    <dbReference type="NCBI Taxonomy" id="863575"/>
    <lineage>
        <taxon>Bacteria</taxon>
        <taxon>Bacillati</taxon>
        <taxon>Actinomycetota</taxon>
        <taxon>Actinomycetes</taxon>
        <taxon>Micrococcales</taxon>
        <taxon>Micrococcaceae</taxon>
        <taxon>Citricoccus</taxon>
    </lineage>
</organism>